<dbReference type="Gene3D" id="3.40.50.1110">
    <property type="entry name" value="SGNH hydrolase"/>
    <property type="match status" value="1"/>
</dbReference>
<sequence>MSAHVLGRIHAALATAGSRQAVIVTAGSSTTSGHGLDDQSHSWVQRWARTVQAAYPRLDGRPSQGRVTLAGSSMMSTAVPGVVVVNAGVSGTTSANYLNDTSRAAIASLRPILMTHMVGSNDFGDGVDPAIYERNIRANLMYFADASPAMVHVLVHSYHRMDTADGTISWTDYRDRLRAVASDAPDAVLLIDASEPFSAAGLPEADPLHLIASDAVHMTVAGHDLLASTITAALRIPLPAPIRADGRRRVWCSDIFAHCGEVVGAPSDSAWGGNSVIWSGEPGEYVVADGALRNTGSRRGVVGIEMPVPDYELTARLAELPTGEPRQWFLDVRRQSLQTATAPDAIRCSVAPDGMLSLLLRVDDRLIDLAEPHTITRPGDLLTLGVHGDDVWLMRNGIVVHVARVESVAQPGAAAVANGVGARGAISEFVVDTIL</sequence>
<dbReference type="Pfam" id="PF13472">
    <property type="entry name" value="Lipase_GDSL_2"/>
    <property type="match status" value="1"/>
</dbReference>
<feature type="domain" description="SGNH hydrolase-type esterase" evidence="1">
    <location>
        <begin position="27"/>
        <end position="225"/>
    </location>
</feature>
<dbReference type="SUPFAM" id="SSF52266">
    <property type="entry name" value="SGNH hydrolase"/>
    <property type="match status" value="1"/>
</dbReference>
<reference evidence="2 3" key="1">
    <citation type="submission" date="2012-12" db="EMBL/GenBank/DDBJ databases">
        <title>Whole genome shotgun sequence of Gordonia aichiensis NBRC 108223.</title>
        <authorList>
            <person name="Isaki-Nakamura S."/>
            <person name="Hosoyama A."/>
            <person name="Tsuchikane K."/>
            <person name="Ando Y."/>
            <person name="Baba S."/>
            <person name="Ohji S."/>
            <person name="Hamada M."/>
            <person name="Tamura T."/>
            <person name="Yamazoe A."/>
            <person name="Yamazaki S."/>
            <person name="Fujita N."/>
        </authorList>
    </citation>
    <scope>NUCLEOTIDE SEQUENCE [LARGE SCALE GENOMIC DNA]</scope>
    <source>
        <strain evidence="2 3">NBRC 108223</strain>
    </source>
</reference>
<name>L7KP19_9ACTN</name>
<keyword evidence="3" id="KW-1185">Reference proteome</keyword>
<protein>
    <recommendedName>
        <fullName evidence="1">SGNH hydrolase-type esterase domain-containing protein</fullName>
    </recommendedName>
</protein>
<evidence type="ECO:0000259" key="1">
    <source>
        <dbReference type="Pfam" id="PF13472"/>
    </source>
</evidence>
<accession>L7KP19</accession>
<dbReference type="Proteomes" id="UP000010988">
    <property type="component" value="Unassembled WGS sequence"/>
</dbReference>
<dbReference type="RefSeq" id="WP_005177746.1">
    <property type="nucleotide sequence ID" value="NZ_BANR01000022.1"/>
</dbReference>
<gene>
    <name evidence="2" type="ORF">GOACH_22_00490</name>
</gene>
<dbReference type="InterPro" id="IPR036514">
    <property type="entry name" value="SGNH_hydro_sf"/>
</dbReference>
<dbReference type="eggNOG" id="COG2755">
    <property type="taxonomic scope" value="Bacteria"/>
</dbReference>
<dbReference type="InterPro" id="IPR013830">
    <property type="entry name" value="SGNH_hydro"/>
</dbReference>
<dbReference type="AlphaFoldDB" id="L7KP19"/>
<organism evidence="2 3">
    <name type="scientific">Gordonia aichiensis NBRC 108223</name>
    <dbReference type="NCBI Taxonomy" id="1220583"/>
    <lineage>
        <taxon>Bacteria</taxon>
        <taxon>Bacillati</taxon>
        <taxon>Actinomycetota</taxon>
        <taxon>Actinomycetes</taxon>
        <taxon>Mycobacteriales</taxon>
        <taxon>Gordoniaceae</taxon>
        <taxon>Gordonia</taxon>
    </lineage>
</organism>
<dbReference type="STRING" id="1220583.GOACH_22_00490"/>
<dbReference type="EMBL" id="BANR01000022">
    <property type="protein sequence ID" value="GAC50251.1"/>
    <property type="molecule type" value="Genomic_DNA"/>
</dbReference>
<evidence type="ECO:0000313" key="2">
    <source>
        <dbReference type="EMBL" id="GAC50251.1"/>
    </source>
</evidence>
<comment type="caution">
    <text evidence="2">The sequence shown here is derived from an EMBL/GenBank/DDBJ whole genome shotgun (WGS) entry which is preliminary data.</text>
</comment>
<evidence type="ECO:0000313" key="3">
    <source>
        <dbReference type="Proteomes" id="UP000010988"/>
    </source>
</evidence>
<proteinExistence type="predicted"/>
<dbReference type="CDD" id="cd00229">
    <property type="entry name" value="SGNH_hydrolase"/>
    <property type="match status" value="1"/>
</dbReference>